<proteinExistence type="predicted"/>
<comment type="caution">
    <text evidence="1">The sequence shown here is derived from an EMBL/GenBank/DDBJ whole genome shotgun (WGS) entry which is preliminary data.</text>
</comment>
<protein>
    <submittedName>
        <fullName evidence="1">Uncharacterized protein</fullName>
    </submittedName>
</protein>
<gene>
    <name evidence="1" type="ORF">FGIG_10077</name>
</gene>
<evidence type="ECO:0000313" key="2">
    <source>
        <dbReference type="Proteomes" id="UP000316759"/>
    </source>
</evidence>
<name>A0A504YW83_FASGI</name>
<dbReference type="AlphaFoldDB" id="A0A504YW83"/>
<sequence length="120" mass="13704">MSVFCSMMNTIMVVKPNLQSIENQTERRLVSETNVTDSDKIVGVQVGHFDELIELDSRDISDENPKVIERVTDLMNLDVDVGVMENKSVISPARPYGHGRNRVCFRVCVRGRCMVRCRSW</sequence>
<dbReference type="Proteomes" id="UP000316759">
    <property type="component" value="Unassembled WGS sequence"/>
</dbReference>
<dbReference type="EMBL" id="SUNJ01002820">
    <property type="protein sequence ID" value="TPP65693.1"/>
    <property type="molecule type" value="Genomic_DNA"/>
</dbReference>
<evidence type="ECO:0000313" key="1">
    <source>
        <dbReference type="EMBL" id="TPP65693.1"/>
    </source>
</evidence>
<accession>A0A504YW83</accession>
<keyword evidence="2" id="KW-1185">Reference proteome</keyword>
<organism evidence="1 2">
    <name type="scientific">Fasciola gigantica</name>
    <name type="common">Giant liver fluke</name>
    <dbReference type="NCBI Taxonomy" id="46835"/>
    <lineage>
        <taxon>Eukaryota</taxon>
        <taxon>Metazoa</taxon>
        <taxon>Spiralia</taxon>
        <taxon>Lophotrochozoa</taxon>
        <taxon>Platyhelminthes</taxon>
        <taxon>Trematoda</taxon>
        <taxon>Digenea</taxon>
        <taxon>Plagiorchiida</taxon>
        <taxon>Echinostomata</taxon>
        <taxon>Echinostomatoidea</taxon>
        <taxon>Fasciolidae</taxon>
        <taxon>Fasciola</taxon>
    </lineage>
</organism>
<reference evidence="1 2" key="1">
    <citation type="submission" date="2019-04" db="EMBL/GenBank/DDBJ databases">
        <title>Annotation for the trematode Fasciola gigantica.</title>
        <authorList>
            <person name="Choi Y.-J."/>
        </authorList>
    </citation>
    <scope>NUCLEOTIDE SEQUENCE [LARGE SCALE GENOMIC DNA]</scope>
    <source>
        <strain evidence="1">Uganda_cow_1</strain>
    </source>
</reference>